<dbReference type="PROSITE" id="PS50928">
    <property type="entry name" value="ABC_TM1"/>
    <property type="match status" value="1"/>
</dbReference>
<feature type="transmembrane region" description="Helical" evidence="7">
    <location>
        <begin position="132"/>
        <end position="154"/>
    </location>
</feature>
<dbReference type="GO" id="GO:0005886">
    <property type="term" value="C:plasma membrane"/>
    <property type="evidence" value="ECO:0007669"/>
    <property type="project" value="UniProtKB-SubCell"/>
</dbReference>
<evidence type="ECO:0000256" key="5">
    <source>
        <dbReference type="ARBA" id="ARBA00022989"/>
    </source>
</evidence>
<keyword evidence="10" id="KW-1185">Reference proteome</keyword>
<dbReference type="SUPFAM" id="SSF161098">
    <property type="entry name" value="MetI-like"/>
    <property type="match status" value="1"/>
</dbReference>
<feature type="transmembrane region" description="Helical" evidence="7">
    <location>
        <begin position="265"/>
        <end position="286"/>
    </location>
</feature>
<comment type="similarity">
    <text evidence="7">Belongs to the binding-protein-dependent transport system permease family.</text>
</comment>
<feature type="transmembrane region" description="Helical" evidence="7">
    <location>
        <begin position="99"/>
        <end position="120"/>
    </location>
</feature>
<dbReference type="AlphaFoldDB" id="A0A068NSG9"/>
<keyword evidence="2 7" id="KW-0813">Transport</keyword>
<dbReference type="PANTHER" id="PTHR43744">
    <property type="entry name" value="ABC TRANSPORTER PERMEASE PROTEIN MG189-RELATED-RELATED"/>
    <property type="match status" value="1"/>
</dbReference>
<dbReference type="Gene3D" id="1.10.3720.10">
    <property type="entry name" value="MetI-like"/>
    <property type="match status" value="1"/>
</dbReference>
<evidence type="ECO:0000313" key="9">
    <source>
        <dbReference type="EMBL" id="AIE85710.1"/>
    </source>
</evidence>
<comment type="subcellular location">
    <subcellularLocation>
        <location evidence="1 7">Cell membrane</location>
        <topology evidence="1 7">Multi-pass membrane protein</topology>
    </subcellularLocation>
</comment>
<dbReference type="HOGENOM" id="CLU_016047_1_1_0"/>
<keyword evidence="3" id="KW-1003">Cell membrane</keyword>
<dbReference type="STRING" id="661478.OP10G_2342"/>
<keyword evidence="4 7" id="KW-0812">Transmembrane</keyword>
<dbReference type="InterPro" id="IPR035906">
    <property type="entry name" value="MetI-like_sf"/>
</dbReference>
<evidence type="ECO:0000256" key="4">
    <source>
        <dbReference type="ARBA" id="ARBA00022692"/>
    </source>
</evidence>
<feature type="transmembrane region" description="Helical" evidence="7">
    <location>
        <begin position="207"/>
        <end position="230"/>
    </location>
</feature>
<proteinExistence type="inferred from homology"/>
<evidence type="ECO:0000256" key="6">
    <source>
        <dbReference type="ARBA" id="ARBA00023136"/>
    </source>
</evidence>
<evidence type="ECO:0000256" key="1">
    <source>
        <dbReference type="ARBA" id="ARBA00004651"/>
    </source>
</evidence>
<gene>
    <name evidence="9" type="ORF">OP10G_2342</name>
</gene>
<dbReference type="PANTHER" id="PTHR43744:SF12">
    <property type="entry name" value="ABC TRANSPORTER PERMEASE PROTEIN MG189-RELATED"/>
    <property type="match status" value="1"/>
</dbReference>
<dbReference type="Pfam" id="PF00528">
    <property type="entry name" value="BPD_transp_1"/>
    <property type="match status" value="1"/>
</dbReference>
<evidence type="ECO:0000313" key="10">
    <source>
        <dbReference type="Proteomes" id="UP000027982"/>
    </source>
</evidence>
<dbReference type="RefSeq" id="WP_025225729.1">
    <property type="nucleotide sequence ID" value="NZ_CP007139.1"/>
</dbReference>
<dbReference type="GO" id="GO:0055085">
    <property type="term" value="P:transmembrane transport"/>
    <property type="evidence" value="ECO:0007669"/>
    <property type="project" value="InterPro"/>
</dbReference>
<dbReference type="KEGG" id="fgi:OP10G_2342"/>
<evidence type="ECO:0000259" key="8">
    <source>
        <dbReference type="PROSITE" id="PS50928"/>
    </source>
</evidence>
<dbReference type="CDD" id="cd06261">
    <property type="entry name" value="TM_PBP2"/>
    <property type="match status" value="1"/>
</dbReference>
<name>A0A068NSG9_FIMGI</name>
<sequence length="300" mass="33628">MSTVPVELLSPEAERYRTATNRAEKANAAARALLWLLLLVGSIIFLIPLYLMLAMSLKSSSELAHTSSWAWPQQITFENFQKVLTNPNAPFFLFFKNTLVIASLGTLGVLFSSSLVAYPFARLRFRGRDRLFILLLSTMMLPGVVTMIPTYVLFTHLYWVDTIKPLVVPAFFGGGAFNIFLIRQFFMGIPRELDEAALIDGASHATIFWQVIMPNSGAVLATVGIFSFIFNWKDFMGPLLYLNSPDRQTLELGLRTYQSLQAEQWHLLMAGSVIVVIPLLVIFLLGQKWIIRGIAMTGGK</sequence>
<evidence type="ECO:0000256" key="3">
    <source>
        <dbReference type="ARBA" id="ARBA00022475"/>
    </source>
</evidence>
<feature type="transmembrane region" description="Helical" evidence="7">
    <location>
        <begin position="32"/>
        <end position="53"/>
    </location>
</feature>
<dbReference type="eggNOG" id="COG0395">
    <property type="taxonomic scope" value="Bacteria"/>
</dbReference>
<protein>
    <submittedName>
        <fullName evidence="9">N-Acetyl-D-glucosamine ABC transport system, permease protein 2</fullName>
    </submittedName>
</protein>
<reference evidence="9 10" key="1">
    <citation type="journal article" date="2014" name="PLoS ONE">
        <title>The first complete genome sequence of the class fimbriimonadia in the phylum armatimonadetes.</title>
        <authorList>
            <person name="Hu Z.Y."/>
            <person name="Wang Y.Z."/>
            <person name="Im W.T."/>
            <person name="Wang S.Y."/>
            <person name="Zhao G.P."/>
            <person name="Zheng H.J."/>
            <person name="Quan Z.X."/>
        </authorList>
    </citation>
    <scope>NUCLEOTIDE SEQUENCE [LARGE SCALE GENOMIC DNA]</scope>
    <source>
        <strain evidence="9">Gsoil 348</strain>
    </source>
</reference>
<dbReference type="OrthoDB" id="9784933at2"/>
<evidence type="ECO:0000256" key="7">
    <source>
        <dbReference type="RuleBase" id="RU363032"/>
    </source>
</evidence>
<organism evidence="9 10">
    <name type="scientific">Fimbriimonas ginsengisoli Gsoil 348</name>
    <dbReference type="NCBI Taxonomy" id="661478"/>
    <lineage>
        <taxon>Bacteria</taxon>
        <taxon>Bacillati</taxon>
        <taxon>Armatimonadota</taxon>
        <taxon>Fimbriimonadia</taxon>
        <taxon>Fimbriimonadales</taxon>
        <taxon>Fimbriimonadaceae</taxon>
        <taxon>Fimbriimonas</taxon>
    </lineage>
</organism>
<keyword evidence="6 7" id="KW-0472">Membrane</keyword>
<dbReference type="Proteomes" id="UP000027982">
    <property type="component" value="Chromosome"/>
</dbReference>
<keyword evidence="5 7" id="KW-1133">Transmembrane helix</keyword>
<dbReference type="EMBL" id="CP007139">
    <property type="protein sequence ID" value="AIE85710.1"/>
    <property type="molecule type" value="Genomic_DNA"/>
</dbReference>
<evidence type="ECO:0000256" key="2">
    <source>
        <dbReference type="ARBA" id="ARBA00022448"/>
    </source>
</evidence>
<feature type="transmembrane region" description="Helical" evidence="7">
    <location>
        <begin position="166"/>
        <end position="186"/>
    </location>
</feature>
<dbReference type="InterPro" id="IPR000515">
    <property type="entry name" value="MetI-like"/>
</dbReference>
<accession>A0A068NSG9</accession>
<feature type="domain" description="ABC transmembrane type-1" evidence="8">
    <location>
        <begin position="95"/>
        <end position="286"/>
    </location>
</feature>